<keyword evidence="1" id="KW-0240">DNA-directed RNA polymerase</keyword>
<dbReference type="KEGG" id="sum:SMCARI_188"/>
<evidence type="ECO:0008006" key="5">
    <source>
        <dbReference type="Google" id="ProtNLM"/>
    </source>
</evidence>
<reference evidence="4" key="1">
    <citation type="journal article" date="2010" name="Genome Biol. Evol.">
        <title>Functional convergence in reduced genomes of bacterial symbionts spanning 200 My of evolution.</title>
        <authorList>
            <person name="McCutcheon J.P."/>
            <person name="Moran N.A."/>
        </authorList>
    </citation>
    <scope>NUCLEOTIDE SEQUENCE [LARGE SCALE GENOMIC DNA]</scope>
    <source>
        <strain evidence="4">CARI</strain>
    </source>
</reference>
<dbReference type="GO" id="GO:0006351">
    <property type="term" value="P:DNA-templated transcription"/>
    <property type="evidence" value="ECO:0007669"/>
    <property type="project" value="InterPro"/>
</dbReference>
<dbReference type="GO" id="GO:0003677">
    <property type="term" value="F:DNA binding"/>
    <property type="evidence" value="ECO:0007669"/>
    <property type="project" value="InterPro"/>
</dbReference>
<dbReference type="STRING" id="706194.SMCARI_188"/>
<dbReference type="BioCyc" id="CSUL706194:GH8S-182-MONOMER"/>
<dbReference type="AlphaFoldDB" id="E0TJL3"/>
<dbReference type="EMBL" id="CP002163">
    <property type="protein sequence ID" value="ADM89990.1"/>
    <property type="molecule type" value="Genomic_DNA"/>
</dbReference>
<sequence length="114" mass="13610">MIDLKYKNSDFYTYSIDIKKIENTGNNLYDLVQILSKRAYQINYFMRESLYSKIGIFGPEKDKFEKIILNDLRIKISKKYEVMTKPTSISIREFLDYILSFKIIKKKTLSKIIT</sequence>
<evidence type="ECO:0000313" key="3">
    <source>
        <dbReference type="EMBL" id="ADM89990.1"/>
    </source>
</evidence>
<evidence type="ECO:0000313" key="4">
    <source>
        <dbReference type="Proteomes" id="UP000002231"/>
    </source>
</evidence>
<name>E0TJL3_KARMC</name>
<dbReference type="GO" id="GO:0000428">
    <property type="term" value="C:DNA-directed RNA polymerase complex"/>
    <property type="evidence" value="ECO:0007669"/>
    <property type="project" value="UniProtKB-KW"/>
</dbReference>
<proteinExistence type="predicted"/>
<dbReference type="HOGENOM" id="CLU_140821_0_0_10"/>
<protein>
    <recommendedName>
        <fullName evidence="5">DNA-directed RNA polymerase subunit omega</fullName>
    </recommendedName>
</protein>
<dbReference type="Proteomes" id="UP000002231">
    <property type="component" value="Chromosome"/>
</dbReference>
<organism evidence="3 4">
    <name type="scientific">Karelsulcia muelleri (strain CARI)</name>
    <name type="common">Sulcia muelleri</name>
    <dbReference type="NCBI Taxonomy" id="706194"/>
    <lineage>
        <taxon>Bacteria</taxon>
        <taxon>Pseudomonadati</taxon>
        <taxon>Bacteroidota</taxon>
        <taxon>Flavobacteriia</taxon>
        <taxon>Flavobacteriales</taxon>
        <taxon>Candidatus Karelsulcia</taxon>
    </lineage>
</organism>
<dbReference type="GO" id="GO:0003899">
    <property type="term" value="F:DNA-directed RNA polymerase activity"/>
    <property type="evidence" value="ECO:0007669"/>
    <property type="project" value="InterPro"/>
</dbReference>
<dbReference type="InterPro" id="IPR036161">
    <property type="entry name" value="RPB6/omega-like_sf"/>
</dbReference>
<keyword evidence="4" id="KW-1185">Reference proteome</keyword>
<keyword evidence="2" id="KW-0804">Transcription</keyword>
<accession>E0TJL3</accession>
<gene>
    <name evidence="3" type="ordered locus">SMCARI_188</name>
</gene>
<evidence type="ECO:0000256" key="1">
    <source>
        <dbReference type="ARBA" id="ARBA00022478"/>
    </source>
</evidence>
<dbReference type="SUPFAM" id="SSF63562">
    <property type="entry name" value="RPB6/omega subunit-like"/>
    <property type="match status" value="1"/>
</dbReference>
<evidence type="ECO:0000256" key="2">
    <source>
        <dbReference type="ARBA" id="ARBA00023163"/>
    </source>
</evidence>